<evidence type="ECO:0000256" key="1">
    <source>
        <dbReference type="ARBA" id="ARBA00022737"/>
    </source>
</evidence>
<organism evidence="5 6">
    <name type="scientific">Rhynochetos jubatus</name>
    <name type="common">kagu</name>
    <dbReference type="NCBI Taxonomy" id="54386"/>
    <lineage>
        <taxon>Eukaryota</taxon>
        <taxon>Metazoa</taxon>
        <taxon>Chordata</taxon>
        <taxon>Craniata</taxon>
        <taxon>Vertebrata</taxon>
        <taxon>Euteleostomi</taxon>
        <taxon>Archelosauria</taxon>
        <taxon>Archosauria</taxon>
        <taxon>Dinosauria</taxon>
        <taxon>Saurischia</taxon>
        <taxon>Theropoda</taxon>
        <taxon>Coelurosauria</taxon>
        <taxon>Aves</taxon>
        <taxon>Neognathae</taxon>
        <taxon>Neoaves</taxon>
        <taxon>Phaethontimorphae</taxon>
        <taxon>Eurypygiformes</taxon>
        <taxon>Rhynochetidae</taxon>
        <taxon>Rhynochetos</taxon>
    </lineage>
</organism>
<keyword evidence="6" id="KW-1185">Reference proteome</keyword>
<dbReference type="PROSITE" id="PS50923">
    <property type="entry name" value="SUSHI"/>
    <property type="match status" value="1"/>
</dbReference>
<accession>A0A7K6S785</accession>
<name>A0A7K6S785_9AVES</name>
<evidence type="ECO:0000256" key="2">
    <source>
        <dbReference type="ARBA" id="ARBA00023157"/>
    </source>
</evidence>
<evidence type="ECO:0000313" key="6">
    <source>
        <dbReference type="Proteomes" id="UP000570016"/>
    </source>
</evidence>
<dbReference type="OrthoDB" id="5804959at2759"/>
<comment type="caution">
    <text evidence="5">The sequence shown here is derived from an EMBL/GenBank/DDBJ whole genome shotgun (WGS) entry which is preliminary data.</text>
</comment>
<keyword evidence="3" id="KW-0768">Sushi</keyword>
<keyword evidence="2" id="KW-1015">Disulfide bond</keyword>
<keyword evidence="1" id="KW-0677">Repeat</keyword>
<dbReference type="InterPro" id="IPR035976">
    <property type="entry name" value="Sushi/SCR/CCP_sf"/>
</dbReference>
<sequence>CNAPTTLAFAELKELYSNQTIFPVGRTVEYVCRPGYAQHPGIPPTITCLSNRTWSEAPEFCKRKQCANPGDLENGRTVVLTDLLFGSKVNYTCDEG</sequence>
<proteinExistence type="predicted"/>
<dbReference type="EMBL" id="VZRY01004930">
    <property type="protein sequence ID" value="NWW93604.1"/>
    <property type="molecule type" value="Genomic_DNA"/>
</dbReference>
<feature type="non-terminal residue" evidence="5">
    <location>
        <position position="96"/>
    </location>
</feature>
<dbReference type="InterPro" id="IPR051277">
    <property type="entry name" value="SEZ6_CSMD_C4BPB_Regulators"/>
</dbReference>
<dbReference type="SUPFAM" id="SSF57535">
    <property type="entry name" value="Complement control module/SCR domain"/>
    <property type="match status" value="2"/>
</dbReference>
<evidence type="ECO:0000256" key="3">
    <source>
        <dbReference type="PROSITE-ProRule" id="PRU00302"/>
    </source>
</evidence>
<dbReference type="PANTHER" id="PTHR45656">
    <property type="entry name" value="PROTEIN CBR-CLEC-78"/>
    <property type="match status" value="1"/>
</dbReference>
<evidence type="ECO:0000259" key="4">
    <source>
        <dbReference type="PROSITE" id="PS50923"/>
    </source>
</evidence>
<protein>
    <submittedName>
        <fullName evidence="5">DAF factor</fullName>
    </submittedName>
</protein>
<dbReference type="CDD" id="cd00033">
    <property type="entry name" value="CCP"/>
    <property type="match status" value="2"/>
</dbReference>
<gene>
    <name evidence="5" type="primary">Cd55_4</name>
    <name evidence="5" type="ORF">RHYJUB_R08670</name>
</gene>
<dbReference type="AlphaFoldDB" id="A0A7K6S785"/>
<dbReference type="Gene3D" id="2.10.70.10">
    <property type="entry name" value="Complement Module, domain 1"/>
    <property type="match status" value="2"/>
</dbReference>
<dbReference type="Proteomes" id="UP000570016">
    <property type="component" value="Unassembled WGS sequence"/>
</dbReference>
<dbReference type="SMART" id="SM00032">
    <property type="entry name" value="CCP"/>
    <property type="match status" value="1"/>
</dbReference>
<feature type="domain" description="Sushi" evidence="4">
    <location>
        <begin position="1"/>
        <end position="63"/>
    </location>
</feature>
<evidence type="ECO:0000313" key="5">
    <source>
        <dbReference type="EMBL" id="NWW93604.1"/>
    </source>
</evidence>
<dbReference type="Pfam" id="PF00084">
    <property type="entry name" value="Sushi"/>
    <property type="match status" value="1"/>
</dbReference>
<dbReference type="PANTHER" id="PTHR45656:SF15">
    <property type="entry name" value="SUSHI DOMAIN-CONTAINING PROTEIN"/>
    <property type="match status" value="1"/>
</dbReference>
<comment type="caution">
    <text evidence="3">Lacks conserved residue(s) required for the propagation of feature annotation.</text>
</comment>
<feature type="non-terminal residue" evidence="5">
    <location>
        <position position="1"/>
    </location>
</feature>
<reference evidence="5 6" key="1">
    <citation type="submission" date="2019-09" db="EMBL/GenBank/DDBJ databases">
        <title>Bird 10,000 Genomes (B10K) Project - Family phase.</title>
        <authorList>
            <person name="Zhang G."/>
        </authorList>
    </citation>
    <scope>NUCLEOTIDE SEQUENCE [LARGE SCALE GENOMIC DNA]</scope>
    <source>
        <strain evidence="5">B10K-DU-029-58</strain>
        <tissue evidence="5">Muscle</tissue>
    </source>
</reference>
<dbReference type="InterPro" id="IPR000436">
    <property type="entry name" value="Sushi_SCR_CCP_dom"/>
</dbReference>